<dbReference type="GO" id="GO:0005829">
    <property type="term" value="C:cytosol"/>
    <property type="evidence" value="ECO:0007669"/>
    <property type="project" value="TreeGrafter"/>
</dbReference>
<dbReference type="InterPro" id="IPR040096">
    <property type="entry name" value="Ric1"/>
</dbReference>
<dbReference type="PANTHER" id="PTHR22746">
    <property type="entry name" value="RAB6A-GEF COMPLEX PARTNER PROTEIN 1"/>
    <property type="match status" value="1"/>
</dbReference>
<dbReference type="PANTHER" id="PTHR22746:SF10">
    <property type="entry name" value="GUANINE NUCLEOTIDE EXCHANGE FACTOR SUBUNIT RIC1"/>
    <property type="match status" value="1"/>
</dbReference>
<reference evidence="1 2" key="1">
    <citation type="submission" date="2020-10" db="EMBL/GenBank/DDBJ databases">
        <title>The Coptis chinensis genome and diversification of protoberbering-type alkaloids.</title>
        <authorList>
            <person name="Wang B."/>
            <person name="Shu S."/>
            <person name="Song C."/>
            <person name="Liu Y."/>
        </authorList>
    </citation>
    <scope>NUCLEOTIDE SEQUENCE [LARGE SCALE GENOMIC DNA]</scope>
    <source>
        <strain evidence="1">HL-2020</strain>
        <tissue evidence="1">Leaf</tissue>
    </source>
</reference>
<dbReference type="Proteomes" id="UP000631114">
    <property type="component" value="Unassembled WGS sequence"/>
</dbReference>
<comment type="caution">
    <text evidence="1">The sequence shown here is derived from an EMBL/GenBank/DDBJ whole genome shotgun (WGS) entry which is preliminary data.</text>
</comment>
<dbReference type="AlphaFoldDB" id="A0A835IIF3"/>
<sequence>MESPPTWFAGLSLSSSHSPTLIWSCSTSFKEQSAHVTSVKNILESHASYLMSGKELSNLVAFVKGTQFDLVEYLQRERNGCAHLENFASGLELIGQKSQPAFSEYSDLLKVLEEQLPTVGSSEER</sequence>
<dbReference type="EMBL" id="JADFTS010000003">
    <property type="protein sequence ID" value="KAF9617148.1"/>
    <property type="molecule type" value="Genomic_DNA"/>
</dbReference>
<accession>A0A835IIF3</accession>
<dbReference type="GO" id="GO:0042147">
    <property type="term" value="P:retrograde transport, endosome to Golgi"/>
    <property type="evidence" value="ECO:0007669"/>
    <property type="project" value="TreeGrafter"/>
</dbReference>
<dbReference type="OrthoDB" id="1647923at2759"/>
<dbReference type="GO" id="GO:0006886">
    <property type="term" value="P:intracellular protein transport"/>
    <property type="evidence" value="ECO:0007669"/>
    <property type="project" value="InterPro"/>
</dbReference>
<proteinExistence type="predicted"/>
<organism evidence="1 2">
    <name type="scientific">Coptis chinensis</name>
    <dbReference type="NCBI Taxonomy" id="261450"/>
    <lineage>
        <taxon>Eukaryota</taxon>
        <taxon>Viridiplantae</taxon>
        <taxon>Streptophyta</taxon>
        <taxon>Embryophyta</taxon>
        <taxon>Tracheophyta</taxon>
        <taxon>Spermatophyta</taxon>
        <taxon>Magnoliopsida</taxon>
        <taxon>Ranunculales</taxon>
        <taxon>Ranunculaceae</taxon>
        <taxon>Coptidoideae</taxon>
        <taxon>Coptis</taxon>
    </lineage>
</organism>
<gene>
    <name evidence="1" type="ORF">IFM89_034299</name>
</gene>
<dbReference type="GO" id="GO:0034066">
    <property type="term" value="C:Ric1-Rgp1 guanyl-nucleotide exchange factor complex"/>
    <property type="evidence" value="ECO:0007669"/>
    <property type="project" value="InterPro"/>
</dbReference>
<name>A0A835IIF3_9MAGN</name>
<evidence type="ECO:0000313" key="1">
    <source>
        <dbReference type="EMBL" id="KAF9617148.1"/>
    </source>
</evidence>
<protein>
    <submittedName>
        <fullName evidence="1">Uncharacterized protein</fullName>
    </submittedName>
</protein>
<dbReference type="GO" id="GO:0000139">
    <property type="term" value="C:Golgi membrane"/>
    <property type="evidence" value="ECO:0007669"/>
    <property type="project" value="TreeGrafter"/>
</dbReference>
<evidence type="ECO:0000313" key="2">
    <source>
        <dbReference type="Proteomes" id="UP000631114"/>
    </source>
</evidence>
<keyword evidence="2" id="KW-1185">Reference proteome</keyword>